<evidence type="ECO:0000256" key="11">
    <source>
        <dbReference type="HAMAP-Rule" id="MF_00165"/>
    </source>
</evidence>
<dbReference type="EMBL" id="JQAN02000006">
    <property type="protein sequence ID" value="PPD58867.1"/>
    <property type="molecule type" value="Genomic_DNA"/>
</dbReference>
<dbReference type="SUPFAM" id="SSF52540">
    <property type="entry name" value="P-loop containing nucleoside triphosphate hydrolases"/>
    <property type="match status" value="1"/>
</dbReference>
<evidence type="ECO:0000256" key="2">
    <source>
        <dbReference type="ARBA" id="ARBA00012980"/>
    </source>
</evidence>
<comment type="caution">
    <text evidence="13">The sequence shown here is derived from an EMBL/GenBank/DDBJ whole genome shotgun (WGS) entry which is preliminary data.</text>
</comment>
<comment type="catalytic activity">
    <reaction evidence="9 11">
        <text>dTMP + ATP = dTDP + ADP</text>
        <dbReference type="Rhea" id="RHEA:13517"/>
        <dbReference type="ChEBI" id="CHEBI:30616"/>
        <dbReference type="ChEBI" id="CHEBI:58369"/>
        <dbReference type="ChEBI" id="CHEBI:63528"/>
        <dbReference type="ChEBI" id="CHEBI:456216"/>
        <dbReference type="EC" id="2.7.4.9"/>
    </reaction>
</comment>
<dbReference type="Gene3D" id="3.40.50.300">
    <property type="entry name" value="P-loop containing nucleotide triphosphate hydrolases"/>
    <property type="match status" value="1"/>
</dbReference>
<dbReference type="GO" id="GO:0006235">
    <property type="term" value="P:dTTP biosynthetic process"/>
    <property type="evidence" value="ECO:0007669"/>
    <property type="project" value="UniProtKB-UniRule"/>
</dbReference>
<name>A0A2P5P999_9CHLR</name>
<dbReference type="Pfam" id="PF02223">
    <property type="entry name" value="Thymidylate_kin"/>
    <property type="match status" value="1"/>
</dbReference>
<dbReference type="PANTHER" id="PTHR10344">
    <property type="entry name" value="THYMIDYLATE KINASE"/>
    <property type="match status" value="1"/>
</dbReference>
<evidence type="ECO:0000256" key="10">
    <source>
        <dbReference type="ARBA" id="ARBA00057735"/>
    </source>
</evidence>
<dbReference type="CDD" id="cd01672">
    <property type="entry name" value="TMPK"/>
    <property type="match status" value="1"/>
</dbReference>
<accession>A0A2P5P999</accession>
<evidence type="ECO:0000313" key="14">
    <source>
        <dbReference type="Proteomes" id="UP000235653"/>
    </source>
</evidence>
<proteinExistence type="inferred from homology"/>
<evidence type="ECO:0000256" key="7">
    <source>
        <dbReference type="ARBA" id="ARBA00022777"/>
    </source>
</evidence>
<keyword evidence="8 11" id="KW-0067">ATP-binding</keyword>
<evidence type="ECO:0000256" key="1">
    <source>
        <dbReference type="ARBA" id="ARBA00009776"/>
    </source>
</evidence>
<evidence type="ECO:0000256" key="4">
    <source>
        <dbReference type="ARBA" id="ARBA00022679"/>
    </source>
</evidence>
<dbReference type="InterPro" id="IPR018095">
    <property type="entry name" value="Thymidylate_kin_CS"/>
</dbReference>
<dbReference type="PANTHER" id="PTHR10344:SF4">
    <property type="entry name" value="UMP-CMP KINASE 2, MITOCHONDRIAL"/>
    <property type="match status" value="1"/>
</dbReference>
<gene>
    <name evidence="11 13" type="primary">tmk</name>
    <name evidence="13" type="ORF">JP09_003105</name>
</gene>
<feature type="domain" description="Thymidylate kinase-like" evidence="12">
    <location>
        <begin position="7"/>
        <end position="193"/>
    </location>
</feature>
<comment type="similarity">
    <text evidence="1 11">Belongs to the thymidylate kinase family.</text>
</comment>
<dbReference type="InterPro" id="IPR039430">
    <property type="entry name" value="Thymidylate_kin-like_dom"/>
</dbReference>
<dbReference type="NCBIfam" id="TIGR00041">
    <property type="entry name" value="DTMP_kinase"/>
    <property type="match status" value="1"/>
</dbReference>
<evidence type="ECO:0000256" key="5">
    <source>
        <dbReference type="ARBA" id="ARBA00022727"/>
    </source>
</evidence>
<reference evidence="13 14" key="1">
    <citation type="journal article" date="2017" name="ISME J.">
        <title>Grape pomace compost harbors organohalide-respiring Dehalogenimonas species with novel reductive dehalogenase genes.</title>
        <authorList>
            <person name="Yang Y."/>
            <person name="Higgins S.A."/>
            <person name="Yan J."/>
            <person name="Simsir B."/>
            <person name="Chourey K."/>
            <person name="Iyer R."/>
            <person name="Hettich R.L."/>
            <person name="Baldwin B."/>
            <person name="Ogles D.M."/>
            <person name="Loffler F.E."/>
        </authorList>
    </citation>
    <scope>NUCLEOTIDE SEQUENCE [LARGE SCALE GENOMIC DNA]</scope>
    <source>
        <strain evidence="13 14">GP</strain>
    </source>
</reference>
<keyword evidence="4 11" id="KW-0808">Transferase</keyword>
<organism evidence="13 14">
    <name type="scientific">Dehalogenimonas etheniformans</name>
    <dbReference type="NCBI Taxonomy" id="1536648"/>
    <lineage>
        <taxon>Bacteria</taxon>
        <taxon>Bacillati</taxon>
        <taxon>Chloroflexota</taxon>
        <taxon>Dehalococcoidia</taxon>
        <taxon>Dehalococcoidales</taxon>
        <taxon>Dehalococcoidaceae</taxon>
        <taxon>Dehalogenimonas</taxon>
    </lineage>
</organism>
<keyword evidence="5 11" id="KW-0545">Nucleotide biosynthesis</keyword>
<keyword evidence="14" id="KW-1185">Reference proteome</keyword>
<dbReference type="EC" id="2.7.4.9" evidence="2 11"/>
<dbReference type="OrthoDB" id="9774907at2"/>
<dbReference type="PROSITE" id="PS01331">
    <property type="entry name" value="THYMIDYLATE_KINASE"/>
    <property type="match status" value="1"/>
</dbReference>
<evidence type="ECO:0000256" key="9">
    <source>
        <dbReference type="ARBA" id="ARBA00048743"/>
    </source>
</evidence>
<dbReference type="HAMAP" id="MF_00165">
    <property type="entry name" value="Thymidylate_kinase"/>
    <property type="match status" value="1"/>
</dbReference>
<dbReference type="RefSeq" id="WP_102330351.1">
    <property type="nucleotide sequence ID" value="NZ_CP058566.2"/>
</dbReference>
<dbReference type="InterPro" id="IPR018094">
    <property type="entry name" value="Thymidylate_kinase"/>
</dbReference>
<dbReference type="Proteomes" id="UP000235653">
    <property type="component" value="Unassembled WGS sequence"/>
</dbReference>
<keyword evidence="6 11" id="KW-0547">Nucleotide-binding</keyword>
<evidence type="ECO:0000256" key="8">
    <source>
        <dbReference type="ARBA" id="ARBA00022840"/>
    </source>
</evidence>
<evidence type="ECO:0000256" key="3">
    <source>
        <dbReference type="ARBA" id="ARBA00017144"/>
    </source>
</evidence>
<protein>
    <recommendedName>
        <fullName evidence="3 11">Thymidylate kinase</fullName>
        <ecNumber evidence="2 11">2.7.4.9</ecNumber>
    </recommendedName>
    <alternativeName>
        <fullName evidence="11">dTMP kinase</fullName>
    </alternativeName>
</protein>
<sequence length="211" mass="23325">MSLFITFEGGEGSGKSTQAAALSERLNASGIETLHTHEPGGTNLGEQITYLLKWSEDERISPLAEVMLFNASRAELVSRIIKPALASGKIVVCDRYVDSTLVYQGYGRGLTVSTVKAINSMATQGLMPDLTFLLDLPVEEGMQRKRGTKADRFEKESTDFHRRIRDGYRALAAAEPSRWVILDAQLHKEDIANIIWNKTLAALELRASKTL</sequence>
<evidence type="ECO:0000259" key="12">
    <source>
        <dbReference type="Pfam" id="PF02223"/>
    </source>
</evidence>
<keyword evidence="7 11" id="KW-0418">Kinase</keyword>
<evidence type="ECO:0000313" key="13">
    <source>
        <dbReference type="EMBL" id="PPD58867.1"/>
    </source>
</evidence>
<evidence type="ECO:0000256" key="6">
    <source>
        <dbReference type="ARBA" id="ARBA00022741"/>
    </source>
</evidence>
<dbReference type="FunFam" id="3.40.50.300:FF:000225">
    <property type="entry name" value="Thymidylate kinase"/>
    <property type="match status" value="1"/>
</dbReference>
<dbReference type="GO" id="GO:0005829">
    <property type="term" value="C:cytosol"/>
    <property type="evidence" value="ECO:0007669"/>
    <property type="project" value="TreeGrafter"/>
</dbReference>
<comment type="function">
    <text evidence="10 11">Phosphorylation of dTMP to form dTDP in both de novo and salvage pathways of dTTP synthesis.</text>
</comment>
<dbReference type="GO" id="GO:0006233">
    <property type="term" value="P:dTDP biosynthetic process"/>
    <property type="evidence" value="ECO:0007669"/>
    <property type="project" value="InterPro"/>
</dbReference>
<dbReference type="GO" id="GO:0004798">
    <property type="term" value="F:dTMP kinase activity"/>
    <property type="evidence" value="ECO:0007669"/>
    <property type="project" value="UniProtKB-UniRule"/>
</dbReference>
<dbReference type="GO" id="GO:0006227">
    <property type="term" value="P:dUDP biosynthetic process"/>
    <property type="evidence" value="ECO:0007669"/>
    <property type="project" value="TreeGrafter"/>
</dbReference>
<dbReference type="InterPro" id="IPR027417">
    <property type="entry name" value="P-loop_NTPase"/>
</dbReference>
<dbReference type="GO" id="GO:0005524">
    <property type="term" value="F:ATP binding"/>
    <property type="evidence" value="ECO:0007669"/>
    <property type="project" value="UniProtKB-UniRule"/>
</dbReference>
<dbReference type="AlphaFoldDB" id="A0A2P5P999"/>
<feature type="binding site" evidence="11">
    <location>
        <begin position="9"/>
        <end position="16"/>
    </location>
    <ligand>
        <name>ATP</name>
        <dbReference type="ChEBI" id="CHEBI:30616"/>
    </ligand>
</feature>